<reference evidence="2" key="1">
    <citation type="submission" date="2019-08" db="EMBL/GenBank/DDBJ databases">
        <authorList>
            <person name="Kucharzyk K."/>
            <person name="Murdoch R.W."/>
            <person name="Higgins S."/>
            <person name="Loffler F."/>
        </authorList>
    </citation>
    <scope>NUCLEOTIDE SEQUENCE</scope>
</reference>
<dbReference type="Pfam" id="PF01966">
    <property type="entry name" value="HD"/>
    <property type="match status" value="1"/>
</dbReference>
<evidence type="ECO:0000259" key="1">
    <source>
        <dbReference type="Pfam" id="PF01966"/>
    </source>
</evidence>
<organism evidence="2">
    <name type="scientific">bioreactor metagenome</name>
    <dbReference type="NCBI Taxonomy" id="1076179"/>
    <lineage>
        <taxon>unclassified sequences</taxon>
        <taxon>metagenomes</taxon>
        <taxon>ecological metagenomes</taxon>
    </lineage>
</organism>
<dbReference type="InterPro" id="IPR006674">
    <property type="entry name" value="HD_domain"/>
</dbReference>
<protein>
    <recommendedName>
        <fullName evidence="1">HD domain-containing protein</fullName>
    </recommendedName>
</protein>
<evidence type="ECO:0000313" key="2">
    <source>
        <dbReference type="EMBL" id="MPL98592.1"/>
    </source>
</evidence>
<name>A0A644W7N6_9ZZZZ</name>
<sequence>MVLKEYEPFIENAIKQLCVNSRFLQTTKYNQHGKTSIYEHSIAVAYTSCWIACRLHFNVDYVSIIRGALLHDYFLYDWHDRNNGYHLHAFSHPRRALQNACEDFELTPKEENIILRHMFPLTPIPPYYLESWIVCVADKFCALKETLRMNDIQLKKCIGAYQYDFK</sequence>
<dbReference type="SUPFAM" id="SSF109604">
    <property type="entry name" value="HD-domain/PDEase-like"/>
    <property type="match status" value="1"/>
</dbReference>
<feature type="domain" description="HD" evidence="1">
    <location>
        <begin position="38"/>
        <end position="142"/>
    </location>
</feature>
<accession>A0A644W7N6</accession>
<dbReference type="AlphaFoldDB" id="A0A644W7N6"/>
<proteinExistence type="predicted"/>
<gene>
    <name evidence="2" type="ORF">SDC9_44798</name>
</gene>
<dbReference type="EMBL" id="VSSQ01000617">
    <property type="protein sequence ID" value="MPL98592.1"/>
    <property type="molecule type" value="Genomic_DNA"/>
</dbReference>
<comment type="caution">
    <text evidence="2">The sequence shown here is derived from an EMBL/GenBank/DDBJ whole genome shotgun (WGS) entry which is preliminary data.</text>
</comment>
<dbReference type="Gene3D" id="1.10.3210.10">
    <property type="entry name" value="Hypothetical protein af1432"/>
    <property type="match status" value="1"/>
</dbReference>